<evidence type="ECO:0000256" key="2">
    <source>
        <dbReference type="ARBA" id="ARBA00004229"/>
    </source>
</evidence>
<keyword evidence="11" id="KW-1185">Reference proteome</keyword>
<feature type="compositionally biased region" description="Pro residues" evidence="9">
    <location>
        <begin position="69"/>
        <end position="88"/>
    </location>
</feature>
<keyword evidence="6" id="KW-1133">Transmembrane helix</keyword>
<evidence type="ECO:0000256" key="3">
    <source>
        <dbReference type="ARBA" id="ARBA00022528"/>
    </source>
</evidence>
<gene>
    <name evidence="10" type="ORF">BVC80_441g146</name>
</gene>
<dbReference type="InParanoid" id="A0A200Q4J8"/>
<feature type="compositionally biased region" description="Polar residues" evidence="9">
    <location>
        <begin position="31"/>
        <end position="42"/>
    </location>
</feature>
<dbReference type="Proteomes" id="UP000195402">
    <property type="component" value="Unassembled WGS sequence"/>
</dbReference>
<feature type="region of interest" description="Disordered" evidence="9">
    <location>
        <begin position="28"/>
        <end position="91"/>
    </location>
</feature>
<dbReference type="InterPro" id="IPR022796">
    <property type="entry name" value="Chloroa_b-bind"/>
</dbReference>
<dbReference type="STRING" id="56857.A0A200Q4J8"/>
<sequence length="205" mass="21734">MAASASVQSIFSTHHVTRVRSQNRKDLITLPSVSLPRQQRNASMRVRCMAEEKQSEQPTPMTTASSSTTPPPQAQTPPPRPPPPPRPAAPKVSTKFEDVLAFSGPAPERINGRLAMIGFVAALAAEVASGNDVIAQLTHGGIPWFVGTTVVLSLASLIPLFKGVSVESRSDGVMTSNAELWNGRLAMLGLLALVFTEFVKGGALV</sequence>
<dbReference type="OrthoDB" id="513190at2759"/>
<comment type="similarity">
    <text evidence="8">Belongs to the ELIP/psbS family.</text>
</comment>
<keyword evidence="4" id="KW-0934">Plastid</keyword>
<organism evidence="10 11">
    <name type="scientific">Macleaya cordata</name>
    <name type="common">Five-seeded plume-poppy</name>
    <name type="synonym">Bocconia cordata</name>
    <dbReference type="NCBI Taxonomy" id="56857"/>
    <lineage>
        <taxon>Eukaryota</taxon>
        <taxon>Viridiplantae</taxon>
        <taxon>Streptophyta</taxon>
        <taxon>Embryophyta</taxon>
        <taxon>Tracheophyta</taxon>
        <taxon>Spermatophyta</taxon>
        <taxon>Magnoliopsida</taxon>
        <taxon>Ranunculales</taxon>
        <taxon>Papaveraceae</taxon>
        <taxon>Papaveroideae</taxon>
        <taxon>Macleaya</taxon>
    </lineage>
</organism>
<dbReference type="SUPFAM" id="SSF103511">
    <property type="entry name" value="Chlorophyll a-b binding protein"/>
    <property type="match status" value="1"/>
</dbReference>
<name>A0A200Q4J8_MACCD</name>
<evidence type="ECO:0000313" key="10">
    <source>
        <dbReference type="EMBL" id="OVA05384.1"/>
    </source>
</evidence>
<dbReference type="FunCoup" id="A0A200Q4J8">
    <property type="interactions" value="81"/>
</dbReference>
<keyword evidence="5" id="KW-0812">Transmembrane</keyword>
<dbReference type="EMBL" id="MVGT01003118">
    <property type="protein sequence ID" value="OVA05384.1"/>
    <property type="molecule type" value="Genomic_DNA"/>
</dbReference>
<dbReference type="AlphaFoldDB" id="A0A200Q4J8"/>
<dbReference type="Gene3D" id="1.10.3460.10">
    <property type="entry name" value="Chlorophyll a/b binding protein domain"/>
    <property type="match status" value="1"/>
</dbReference>
<dbReference type="GO" id="GO:0016020">
    <property type="term" value="C:membrane"/>
    <property type="evidence" value="ECO:0007669"/>
    <property type="project" value="UniProtKB-SubCell"/>
</dbReference>
<evidence type="ECO:0000256" key="9">
    <source>
        <dbReference type="SAM" id="MobiDB-lite"/>
    </source>
</evidence>
<evidence type="ECO:0000256" key="1">
    <source>
        <dbReference type="ARBA" id="ARBA00004141"/>
    </source>
</evidence>
<dbReference type="Pfam" id="PF00504">
    <property type="entry name" value="Chloroa_b-bind"/>
    <property type="match status" value="1"/>
</dbReference>
<evidence type="ECO:0000256" key="7">
    <source>
        <dbReference type="ARBA" id="ARBA00023136"/>
    </source>
</evidence>
<dbReference type="PANTHER" id="PTHR14154">
    <property type="entry name" value="UPF0041 BRAIN PROTEIN 44-RELATED"/>
    <property type="match status" value="1"/>
</dbReference>
<evidence type="ECO:0000256" key="8">
    <source>
        <dbReference type="ARBA" id="ARBA00037956"/>
    </source>
</evidence>
<comment type="caution">
    <text evidence="10">The sequence shown here is derived from an EMBL/GenBank/DDBJ whole genome shotgun (WGS) entry which is preliminary data.</text>
</comment>
<evidence type="ECO:0000313" key="11">
    <source>
        <dbReference type="Proteomes" id="UP000195402"/>
    </source>
</evidence>
<keyword evidence="3" id="KW-0150">Chloroplast</keyword>
<evidence type="ECO:0000256" key="4">
    <source>
        <dbReference type="ARBA" id="ARBA00022640"/>
    </source>
</evidence>
<comment type="subcellular location">
    <subcellularLocation>
        <location evidence="1">Membrane</location>
        <topology evidence="1">Multi-pass membrane protein</topology>
    </subcellularLocation>
    <subcellularLocation>
        <location evidence="2">Plastid</location>
        <location evidence="2">Chloroplast</location>
    </subcellularLocation>
</comment>
<keyword evidence="7" id="KW-0472">Membrane</keyword>
<evidence type="ECO:0000256" key="5">
    <source>
        <dbReference type="ARBA" id="ARBA00022692"/>
    </source>
</evidence>
<reference evidence="10 11" key="1">
    <citation type="journal article" date="2017" name="Mol. Plant">
        <title>The Genome of Medicinal Plant Macleaya cordata Provides New Insights into Benzylisoquinoline Alkaloids Metabolism.</title>
        <authorList>
            <person name="Liu X."/>
            <person name="Liu Y."/>
            <person name="Huang P."/>
            <person name="Ma Y."/>
            <person name="Qing Z."/>
            <person name="Tang Q."/>
            <person name="Cao H."/>
            <person name="Cheng P."/>
            <person name="Zheng Y."/>
            <person name="Yuan Z."/>
            <person name="Zhou Y."/>
            <person name="Liu J."/>
            <person name="Tang Z."/>
            <person name="Zhuo Y."/>
            <person name="Zhang Y."/>
            <person name="Yu L."/>
            <person name="Huang J."/>
            <person name="Yang P."/>
            <person name="Peng Q."/>
            <person name="Zhang J."/>
            <person name="Jiang W."/>
            <person name="Zhang Z."/>
            <person name="Lin K."/>
            <person name="Ro D.K."/>
            <person name="Chen X."/>
            <person name="Xiong X."/>
            <person name="Shang Y."/>
            <person name="Huang S."/>
            <person name="Zeng J."/>
        </authorList>
    </citation>
    <scope>NUCLEOTIDE SEQUENCE [LARGE SCALE GENOMIC DNA]</scope>
    <source>
        <strain evidence="11">cv. BLH2017</strain>
        <tissue evidence="10">Root</tissue>
    </source>
</reference>
<feature type="compositionally biased region" description="Low complexity" evidence="9">
    <location>
        <begin position="57"/>
        <end position="68"/>
    </location>
</feature>
<dbReference type="OMA" id="TSHRYPQ"/>
<dbReference type="GO" id="GO:0009507">
    <property type="term" value="C:chloroplast"/>
    <property type="evidence" value="ECO:0007669"/>
    <property type="project" value="UniProtKB-SubCell"/>
</dbReference>
<accession>A0A200Q4J8</accession>
<protein>
    <submittedName>
        <fullName evidence="10">Chlorophyll A-B binding protein</fullName>
    </submittedName>
</protein>
<proteinExistence type="inferred from homology"/>
<evidence type="ECO:0000256" key="6">
    <source>
        <dbReference type="ARBA" id="ARBA00022989"/>
    </source>
</evidence>